<evidence type="ECO:0000313" key="4">
    <source>
        <dbReference type="Proteomes" id="UP001139103"/>
    </source>
</evidence>
<protein>
    <recommendedName>
        <fullName evidence="5">Secreted protein</fullName>
    </recommendedName>
</protein>
<feature type="region of interest" description="Disordered" evidence="1">
    <location>
        <begin position="185"/>
        <end position="217"/>
    </location>
</feature>
<keyword evidence="4" id="KW-1185">Reference proteome</keyword>
<dbReference type="AlphaFoldDB" id="A0A9X1MRX8"/>
<feature type="signal peptide" evidence="2">
    <location>
        <begin position="1"/>
        <end position="27"/>
    </location>
</feature>
<organism evidence="3 4">
    <name type="scientific">Blastopirellula sediminis</name>
    <dbReference type="NCBI Taxonomy" id="2894196"/>
    <lineage>
        <taxon>Bacteria</taxon>
        <taxon>Pseudomonadati</taxon>
        <taxon>Planctomycetota</taxon>
        <taxon>Planctomycetia</taxon>
        <taxon>Pirellulales</taxon>
        <taxon>Pirellulaceae</taxon>
        <taxon>Blastopirellula</taxon>
    </lineage>
</organism>
<evidence type="ECO:0008006" key="5">
    <source>
        <dbReference type="Google" id="ProtNLM"/>
    </source>
</evidence>
<feature type="compositionally biased region" description="Low complexity" evidence="1">
    <location>
        <begin position="193"/>
        <end position="206"/>
    </location>
</feature>
<evidence type="ECO:0000256" key="2">
    <source>
        <dbReference type="SAM" id="SignalP"/>
    </source>
</evidence>
<dbReference type="RefSeq" id="WP_230223049.1">
    <property type="nucleotide sequence ID" value="NZ_JAJKFT010000010.1"/>
</dbReference>
<gene>
    <name evidence="3" type="ORF">LOC68_22890</name>
</gene>
<sequence>MKFSLITLFGSVVILALICGFAEEASAQFPKIKNTPFDTNTWPKVKIGSGNQNNSNLMVYSPPYIDANGNVYSATSNTGQTARYLGKAKIEKLSDGCYYVAYVNGSGRITRKTKCPSWMSSNNTGGNIQFDNQVKKKKIQKPSSQSTTQPLTIPQQTTNSTSQQNANAQLAAGILDLIGKGIQSAQENERRQQQWQQNQNRPYQQQGYPNWRQNRWP</sequence>
<keyword evidence="2" id="KW-0732">Signal</keyword>
<dbReference type="Proteomes" id="UP001139103">
    <property type="component" value="Unassembled WGS sequence"/>
</dbReference>
<feature type="compositionally biased region" description="Low complexity" evidence="1">
    <location>
        <begin position="141"/>
        <end position="164"/>
    </location>
</feature>
<proteinExistence type="predicted"/>
<name>A0A9X1MRX8_9BACT</name>
<evidence type="ECO:0000256" key="1">
    <source>
        <dbReference type="SAM" id="MobiDB-lite"/>
    </source>
</evidence>
<accession>A0A9X1MRX8</accession>
<feature type="compositionally biased region" description="Polar residues" evidence="1">
    <location>
        <begin position="118"/>
        <end position="132"/>
    </location>
</feature>
<feature type="compositionally biased region" description="Polar residues" evidence="1">
    <location>
        <begin position="207"/>
        <end position="217"/>
    </location>
</feature>
<reference evidence="3" key="1">
    <citation type="submission" date="2021-11" db="EMBL/GenBank/DDBJ databases">
        <title>Genome sequence.</title>
        <authorList>
            <person name="Sun Q."/>
        </authorList>
    </citation>
    <scope>NUCLEOTIDE SEQUENCE</scope>
    <source>
        <strain evidence="3">JC732</strain>
    </source>
</reference>
<feature type="region of interest" description="Disordered" evidence="1">
    <location>
        <begin position="117"/>
        <end position="164"/>
    </location>
</feature>
<dbReference type="EMBL" id="JAJKFT010000010">
    <property type="protein sequence ID" value="MCC9631250.1"/>
    <property type="molecule type" value="Genomic_DNA"/>
</dbReference>
<evidence type="ECO:0000313" key="3">
    <source>
        <dbReference type="EMBL" id="MCC9631250.1"/>
    </source>
</evidence>
<comment type="caution">
    <text evidence="3">The sequence shown here is derived from an EMBL/GenBank/DDBJ whole genome shotgun (WGS) entry which is preliminary data.</text>
</comment>
<feature type="chain" id="PRO_5040877608" description="Secreted protein" evidence="2">
    <location>
        <begin position="28"/>
        <end position="217"/>
    </location>
</feature>